<proteinExistence type="predicted"/>
<evidence type="ECO:0000313" key="3">
    <source>
        <dbReference type="EMBL" id="AXH30190.1"/>
    </source>
</evidence>
<keyword evidence="1" id="KW-0732">Signal</keyword>
<sequence>MKKSKILASIAIAVFGTTAMSFAADTDKSSSTDKLSPEGYWVQFDEDNDAGRGKIQGIIHSYFAKNDEYAKKGTLQMKIVVPIMKVDNNKMVPAPIHCDVCGKGEINGFKYNYTDPNTNFMQGLVFTGNLQPQAGTEEKGSKSVVYDKGGVLNPNGGETYNSKVQVQNGGDTMFARAYKGSGWFAVGKNAHWKRITKNQYLVYRQKCGFDSSKKDSPKHAPYLNDNGELINEKLFKECYNYDFGIQNPVK</sequence>
<dbReference type="Gene3D" id="2.40.128.520">
    <property type="match status" value="1"/>
</dbReference>
<feature type="chain" id="PRO_5016781593" evidence="1">
    <location>
        <begin position="24"/>
        <end position="250"/>
    </location>
</feature>
<dbReference type="Pfam" id="PF09917">
    <property type="entry name" value="DUF2147"/>
    <property type="match status" value="1"/>
</dbReference>
<feature type="signal peptide" evidence="1">
    <location>
        <begin position="1"/>
        <end position="23"/>
    </location>
</feature>
<dbReference type="OrthoDB" id="9814399at2"/>
<keyword evidence="4" id="KW-1185">Reference proteome</keyword>
<feature type="domain" description="DUF2147" evidence="2">
    <location>
        <begin position="115"/>
        <end position="194"/>
    </location>
</feature>
<dbReference type="InterPro" id="IPR019223">
    <property type="entry name" value="DUF2147"/>
</dbReference>
<dbReference type="Proteomes" id="UP000253862">
    <property type="component" value="Chromosome"/>
</dbReference>
<name>A0A345JS94_9GAMM</name>
<reference evidence="3 4" key="1">
    <citation type="submission" date="2017-07" db="EMBL/GenBank/DDBJ databases">
        <title>Complete genome sequences and comparative analysis of the novel pathogen Francisella opportunistica.</title>
        <authorList>
            <person name="Dietrich E.A."/>
            <person name="Kingry L.C."/>
            <person name="Petersen J.M."/>
        </authorList>
    </citation>
    <scope>NUCLEOTIDE SEQUENCE [LARGE SCALE GENOMIC DNA]</scope>
    <source>
        <strain evidence="3 4">14-2155</strain>
    </source>
</reference>
<dbReference type="AlphaFoldDB" id="A0A345JS94"/>
<evidence type="ECO:0000256" key="1">
    <source>
        <dbReference type="SAM" id="SignalP"/>
    </source>
</evidence>
<dbReference type="RefSeq" id="WP_071629457.1">
    <property type="nucleotide sequence ID" value="NZ_CP022375.1"/>
</dbReference>
<evidence type="ECO:0000259" key="2">
    <source>
        <dbReference type="Pfam" id="PF09917"/>
    </source>
</evidence>
<dbReference type="KEGG" id="foo:CGC45_06135"/>
<evidence type="ECO:0000313" key="4">
    <source>
        <dbReference type="Proteomes" id="UP000253862"/>
    </source>
</evidence>
<protein>
    <submittedName>
        <fullName evidence="3">DUF2147 domain-containing protein</fullName>
    </submittedName>
</protein>
<gene>
    <name evidence="3" type="ORF">CGC43_06145</name>
</gene>
<accession>A0A345JS94</accession>
<organism evidence="3 4">
    <name type="scientific">Francisella opportunistica</name>
    <dbReference type="NCBI Taxonomy" id="2016517"/>
    <lineage>
        <taxon>Bacteria</taxon>
        <taxon>Pseudomonadati</taxon>
        <taxon>Pseudomonadota</taxon>
        <taxon>Gammaproteobacteria</taxon>
        <taxon>Thiotrichales</taxon>
        <taxon>Francisellaceae</taxon>
        <taxon>Francisella</taxon>
    </lineage>
</organism>
<dbReference type="EMBL" id="CP022375">
    <property type="protein sequence ID" value="AXH30190.1"/>
    <property type="molecule type" value="Genomic_DNA"/>
</dbReference>